<comment type="caution">
    <text evidence="1">The sequence shown here is derived from an EMBL/GenBank/DDBJ whole genome shotgun (WGS) entry which is preliminary data.</text>
</comment>
<reference evidence="1" key="1">
    <citation type="submission" date="2019-08" db="EMBL/GenBank/DDBJ databases">
        <authorList>
            <person name="Kucharzyk K."/>
            <person name="Murdoch R.W."/>
            <person name="Higgins S."/>
            <person name="Loffler F."/>
        </authorList>
    </citation>
    <scope>NUCLEOTIDE SEQUENCE</scope>
</reference>
<evidence type="ECO:0000313" key="1">
    <source>
        <dbReference type="EMBL" id="MPL62381.1"/>
    </source>
</evidence>
<dbReference type="NCBIfam" id="TIGR02532">
    <property type="entry name" value="IV_pilin_GFxxxE"/>
    <property type="match status" value="1"/>
</dbReference>
<dbReference type="Pfam" id="PF07963">
    <property type="entry name" value="N_methyl"/>
    <property type="match status" value="1"/>
</dbReference>
<organism evidence="1">
    <name type="scientific">bioreactor metagenome</name>
    <dbReference type="NCBI Taxonomy" id="1076179"/>
    <lineage>
        <taxon>unclassified sequences</taxon>
        <taxon>metagenomes</taxon>
        <taxon>ecological metagenomes</taxon>
    </lineage>
</organism>
<accession>A0A644T911</accession>
<dbReference type="EMBL" id="VSSQ01000017">
    <property type="protein sequence ID" value="MPL62381.1"/>
    <property type="molecule type" value="Genomic_DNA"/>
</dbReference>
<gene>
    <name evidence="1" type="ORF">SDC9_08001</name>
</gene>
<name>A0A644T911_9ZZZZ</name>
<protein>
    <recommendedName>
        <fullName evidence="2">Prepilin-type N-terminal cleavage/methylation domain-containing protein</fullName>
    </recommendedName>
</protein>
<dbReference type="InterPro" id="IPR012902">
    <property type="entry name" value="N_methyl_site"/>
</dbReference>
<proteinExistence type="predicted"/>
<dbReference type="AlphaFoldDB" id="A0A644T911"/>
<sequence length="211" mass="23226">MKNNKLNRFLKGYTMVEMLLVLTIISILSVGTMAASVKYTELTSSLLNDVNSVTMLIREMQNKTSGFVASDSVSTPNVGYGIFLDLSSKNKIEPFYKTNTDTFSIAETLSSKPEQNLLLDSKNSFTRICVNGCSTYSSATKVAVYFLKPKSYAVFAIPNPTVPTTYINTIPATGVKINRVCFELTSLNGKHKKRIDIHYVGQISFASGPCQ</sequence>
<evidence type="ECO:0008006" key="2">
    <source>
        <dbReference type="Google" id="ProtNLM"/>
    </source>
</evidence>